<gene>
    <name evidence="8" type="ORF">M3P09_16960</name>
</gene>
<feature type="domain" description="RagB/SusD" evidence="6">
    <location>
        <begin position="334"/>
        <end position="476"/>
    </location>
</feature>
<dbReference type="InterPro" id="IPR012944">
    <property type="entry name" value="SusD_RagB_dom"/>
</dbReference>
<keyword evidence="3" id="KW-0732">Signal</keyword>
<dbReference type="InterPro" id="IPR033985">
    <property type="entry name" value="SusD-like_N"/>
</dbReference>
<dbReference type="PROSITE" id="PS51257">
    <property type="entry name" value="PROKAR_LIPOPROTEIN"/>
    <property type="match status" value="1"/>
</dbReference>
<evidence type="ECO:0000259" key="7">
    <source>
        <dbReference type="Pfam" id="PF14322"/>
    </source>
</evidence>
<evidence type="ECO:0000256" key="2">
    <source>
        <dbReference type="ARBA" id="ARBA00006275"/>
    </source>
</evidence>
<evidence type="ECO:0000256" key="1">
    <source>
        <dbReference type="ARBA" id="ARBA00004442"/>
    </source>
</evidence>
<name>A0ABT0QI68_9FLAO</name>
<keyword evidence="9" id="KW-1185">Reference proteome</keyword>
<proteinExistence type="inferred from homology"/>
<evidence type="ECO:0000256" key="3">
    <source>
        <dbReference type="ARBA" id="ARBA00022729"/>
    </source>
</evidence>
<dbReference type="RefSeq" id="WP_249974021.1">
    <property type="nucleotide sequence ID" value="NZ_JAMFLZ010000011.1"/>
</dbReference>
<sequence length="476" mass="52510">MKKYKNIILGLPLLLLASCDGKLDVTQPDVISAEVALRNLDDLETALYGAYAELRGSGLYGEATLWLPDLLADNLRIGNSNGGGNRREANWQYTSGTDIGTWGGSYELIFDANTVINNSDAFEDGRKKNRIVGQALALRALGHFELLKYYAEDYGRNSTKLAVPIVTLFEIGKPARNTVAEVYDQIFDDLLLAKNLLNNVDKDPQENGPFYFNALAVNALLARVSLYAGEWQDAVNYATIVINQSQLANPVDYASMWAEDTDGEVLFAVAFATTGDGRIGSDLLDNSNPSAPRSTFTLSNDMATLYDEVNDIRFNSFVLINPLNPPGANDQNDDVYLPFKYPGRGGERGLNNAKVLRVSEMYLIRAEAYANISGQDALGSADLNTLRASRITNYVNEDLSGQVLKDAIQVERRKELVAEGHRWFDLKRINQGVQRGTDCRGLTISCTLEAGNFRFVFPIPQSELDANENIIQNPGY</sequence>
<dbReference type="Proteomes" id="UP001165381">
    <property type="component" value="Unassembled WGS sequence"/>
</dbReference>
<comment type="similarity">
    <text evidence="2">Belongs to the SusD family.</text>
</comment>
<dbReference type="Gene3D" id="1.25.40.390">
    <property type="match status" value="1"/>
</dbReference>
<accession>A0ABT0QI68</accession>
<protein>
    <submittedName>
        <fullName evidence="8">RagB/SusD family nutrient uptake outer membrane protein</fullName>
    </submittedName>
</protein>
<organism evidence="8 9">
    <name type="scientific">Jejuia spongiicola</name>
    <dbReference type="NCBI Taxonomy" id="2942207"/>
    <lineage>
        <taxon>Bacteria</taxon>
        <taxon>Pseudomonadati</taxon>
        <taxon>Bacteroidota</taxon>
        <taxon>Flavobacteriia</taxon>
        <taxon>Flavobacteriales</taxon>
        <taxon>Flavobacteriaceae</taxon>
        <taxon>Jejuia</taxon>
    </lineage>
</organism>
<comment type="subcellular location">
    <subcellularLocation>
        <location evidence="1">Cell outer membrane</location>
    </subcellularLocation>
</comment>
<evidence type="ECO:0000256" key="4">
    <source>
        <dbReference type="ARBA" id="ARBA00023136"/>
    </source>
</evidence>
<feature type="domain" description="SusD-like N-terminal" evidence="7">
    <location>
        <begin position="90"/>
        <end position="226"/>
    </location>
</feature>
<evidence type="ECO:0000256" key="5">
    <source>
        <dbReference type="ARBA" id="ARBA00023237"/>
    </source>
</evidence>
<dbReference type="Pfam" id="PF14322">
    <property type="entry name" value="SusD-like_3"/>
    <property type="match status" value="1"/>
</dbReference>
<dbReference type="InterPro" id="IPR011990">
    <property type="entry name" value="TPR-like_helical_dom_sf"/>
</dbReference>
<comment type="caution">
    <text evidence="8">The sequence shown here is derived from an EMBL/GenBank/DDBJ whole genome shotgun (WGS) entry which is preliminary data.</text>
</comment>
<dbReference type="EMBL" id="JAMFLZ010000011">
    <property type="protein sequence ID" value="MCL6296698.1"/>
    <property type="molecule type" value="Genomic_DNA"/>
</dbReference>
<keyword evidence="5" id="KW-0998">Cell outer membrane</keyword>
<keyword evidence="4" id="KW-0472">Membrane</keyword>
<dbReference type="Pfam" id="PF07980">
    <property type="entry name" value="SusD_RagB"/>
    <property type="match status" value="1"/>
</dbReference>
<evidence type="ECO:0000259" key="6">
    <source>
        <dbReference type="Pfam" id="PF07980"/>
    </source>
</evidence>
<evidence type="ECO:0000313" key="8">
    <source>
        <dbReference type="EMBL" id="MCL6296698.1"/>
    </source>
</evidence>
<dbReference type="CDD" id="cd08977">
    <property type="entry name" value="SusD"/>
    <property type="match status" value="1"/>
</dbReference>
<evidence type="ECO:0000313" key="9">
    <source>
        <dbReference type="Proteomes" id="UP001165381"/>
    </source>
</evidence>
<dbReference type="SUPFAM" id="SSF48452">
    <property type="entry name" value="TPR-like"/>
    <property type="match status" value="1"/>
</dbReference>
<dbReference type="Gene3D" id="2.20.20.130">
    <property type="match status" value="1"/>
</dbReference>
<reference evidence="8" key="1">
    <citation type="submission" date="2022-05" db="EMBL/GenBank/DDBJ databases">
        <authorList>
            <person name="Park J.-S."/>
        </authorList>
    </citation>
    <scope>NUCLEOTIDE SEQUENCE</scope>
    <source>
        <strain evidence="8">2012CJ34-3</strain>
    </source>
</reference>
<dbReference type="Gene3D" id="1.25.40.900">
    <property type="match status" value="1"/>
</dbReference>